<accession>A0AB35Y975</accession>
<dbReference type="AlphaFoldDB" id="A0AB35Y975"/>
<gene>
    <name evidence="1" type="ORF">WF834_12255</name>
</gene>
<comment type="caution">
    <text evidence="1">The sequence shown here is derived from an EMBL/GenBank/DDBJ whole genome shotgun (WGS) entry which is preliminary data.</text>
</comment>
<dbReference type="Proteomes" id="UP001373196">
    <property type="component" value="Unassembled WGS sequence"/>
</dbReference>
<dbReference type="InterPro" id="IPR012674">
    <property type="entry name" value="Calycin"/>
</dbReference>
<dbReference type="Pfam" id="PF09148">
    <property type="entry name" value="DUF1934"/>
    <property type="match status" value="1"/>
</dbReference>
<evidence type="ECO:0000313" key="2">
    <source>
        <dbReference type="Proteomes" id="UP001373196"/>
    </source>
</evidence>
<dbReference type="RefSeq" id="WP_339396137.1">
    <property type="nucleotide sequence ID" value="NZ_JBBFGL010000014.1"/>
</dbReference>
<organism evidence="1 2">
    <name type="scientific">Faecalibacterium wellingii</name>
    <dbReference type="NCBI Taxonomy" id="2929491"/>
    <lineage>
        <taxon>Bacteria</taxon>
        <taxon>Bacillati</taxon>
        <taxon>Bacillota</taxon>
        <taxon>Clostridia</taxon>
        <taxon>Eubacteriales</taxon>
        <taxon>Oscillospiraceae</taxon>
        <taxon>Faecalibacterium</taxon>
    </lineage>
</organism>
<proteinExistence type="predicted"/>
<evidence type="ECO:0000313" key="1">
    <source>
        <dbReference type="EMBL" id="MEJ5196926.1"/>
    </source>
</evidence>
<dbReference type="InterPro" id="IPR015231">
    <property type="entry name" value="DUF1934"/>
</dbReference>
<dbReference type="SUPFAM" id="SSF50814">
    <property type="entry name" value="Lipocalins"/>
    <property type="match status" value="1"/>
</dbReference>
<dbReference type="EMBL" id="JBBFGL010000014">
    <property type="protein sequence ID" value="MEJ5196926.1"/>
    <property type="molecule type" value="Genomic_DNA"/>
</dbReference>
<reference evidence="1" key="1">
    <citation type="submission" date="2024-03" db="EMBL/GenBank/DDBJ databases">
        <authorList>
            <person name="Plomp N."/>
            <person name="Harmsen H.J."/>
        </authorList>
    </citation>
    <scope>NUCLEOTIDE SEQUENCE</scope>
    <source>
        <strain evidence="1">HTF-128</strain>
    </source>
</reference>
<name>A0AB35Y975_9FIRM</name>
<dbReference type="Gene3D" id="2.40.128.20">
    <property type="match status" value="1"/>
</dbReference>
<sequence length="158" mass="17514">MSKPLKEDYIIRIKSRIEQHVEEPAEEEEKEEFVELMTRGQFVQKGGSYYITYKETETTGYEGCTTTLKIAADGSRVAMLRFGKGGGAGTQLLIEKGKRNLCHYETGYGSMTLGVTADEIICSLTEKGGTAKFGYLLDANSAELVSRNRLEVTVTHVN</sequence>
<protein>
    <submittedName>
        <fullName evidence="1">DUF1934 domain-containing protein</fullName>
    </submittedName>
</protein>